<dbReference type="EMBL" id="VCGU01000002">
    <property type="protein sequence ID" value="TRY79227.1"/>
    <property type="molecule type" value="Genomic_DNA"/>
</dbReference>
<gene>
    <name evidence="3" type="ORF">TCAL_17048</name>
</gene>
<dbReference type="Proteomes" id="UP000318571">
    <property type="component" value="Chromosome 6"/>
</dbReference>
<comment type="caution">
    <text evidence="3">The sequence shown here is derived from an EMBL/GenBank/DDBJ whole genome shotgun (WGS) entry which is preliminary data.</text>
</comment>
<evidence type="ECO:0000313" key="4">
    <source>
        <dbReference type="Proteomes" id="UP000318571"/>
    </source>
</evidence>
<evidence type="ECO:0000313" key="3">
    <source>
        <dbReference type="EMBL" id="TRY79227.1"/>
    </source>
</evidence>
<protein>
    <submittedName>
        <fullName evidence="3">Uncharacterized protein</fullName>
    </submittedName>
</protein>
<evidence type="ECO:0000256" key="1">
    <source>
        <dbReference type="ARBA" id="ARBA00004123"/>
    </source>
</evidence>
<evidence type="ECO:0000256" key="2">
    <source>
        <dbReference type="ARBA" id="ARBA00023242"/>
    </source>
</evidence>
<keyword evidence="2" id="KW-0539">Nucleus</keyword>
<dbReference type="PANTHER" id="PTHR28605:SF1">
    <property type="entry name" value="CHROMOSOME TRANSMISSION FIDELITY FACTOR 8"/>
    <property type="match status" value="1"/>
</dbReference>
<proteinExistence type="predicted"/>
<dbReference type="STRING" id="6832.A0A553PNI5"/>
<organism evidence="3 4">
    <name type="scientific">Tigriopus californicus</name>
    <name type="common">Marine copepod</name>
    <dbReference type="NCBI Taxonomy" id="6832"/>
    <lineage>
        <taxon>Eukaryota</taxon>
        <taxon>Metazoa</taxon>
        <taxon>Ecdysozoa</taxon>
        <taxon>Arthropoda</taxon>
        <taxon>Crustacea</taxon>
        <taxon>Multicrustacea</taxon>
        <taxon>Hexanauplia</taxon>
        <taxon>Copepoda</taxon>
        <taxon>Harpacticoida</taxon>
        <taxon>Harpacticidae</taxon>
        <taxon>Tigriopus</taxon>
    </lineage>
</organism>
<name>A0A553PNI5_TIGCA</name>
<sequence length="101" mass="11353">MQISPGSLGPEEDAPRDWALLEMQDRSDSNALAILESRIGDLNMSEKFIGDLHYTKAGVPNDEHMEAYPTQTEYLVQAIIEKKLLFKTRPKPIIANVAKKI</sequence>
<reference evidence="3 4" key="1">
    <citation type="journal article" date="2018" name="Nat. Ecol. Evol.">
        <title>Genomic signatures of mitonuclear coevolution across populations of Tigriopus californicus.</title>
        <authorList>
            <person name="Barreto F.S."/>
            <person name="Watson E.T."/>
            <person name="Lima T.G."/>
            <person name="Willett C.S."/>
            <person name="Edmands S."/>
            <person name="Li W."/>
            <person name="Burton R.S."/>
        </authorList>
    </citation>
    <scope>NUCLEOTIDE SEQUENCE [LARGE SCALE GENOMIC DNA]</scope>
    <source>
        <strain evidence="3 4">San Diego</strain>
    </source>
</reference>
<dbReference type="AlphaFoldDB" id="A0A553PNI5"/>
<dbReference type="PANTHER" id="PTHR28605">
    <property type="entry name" value="CTF8, CHROMOSOME TRANSMISSION FIDELITY FACTOR 8 HOMOLOG (S. CEREVISIAE)"/>
    <property type="match status" value="1"/>
</dbReference>
<comment type="subcellular location">
    <subcellularLocation>
        <location evidence="1">Nucleus</location>
    </subcellularLocation>
</comment>
<dbReference type="GO" id="GO:0005634">
    <property type="term" value="C:nucleus"/>
    <property type="evidence" value="ECO:0007669"/>
    <property type="project" value="UniProtKB-SubCell"/>
</dbReference>
<accession>A0A553PNI5</accession>
<keyword evidence="4" id="KW-1185">Reference proteome</keyword>